<keyword evidence="3" id="KW-1185">Reference proteome</keyword>
<gene>
    <name evidence="2" type="ORF">F6I34_09240</name>
</gene>
<proteinExistence type="predicted"/>
<accession>A0A5N1BEJ7</accession>
<dbReference type="RefSeq" id="WP_102723012.1">
    <property type="nucleotide sequence ID" value="NZ_CP142608.1"/>
</dbReference>
<dbReference type="Proteomes" id="UP000326476">
    <property type="component" value="Unassembled WGS sequence"/>
</dbReference>
<dbReference type="AlphaFoldDB" id="A0A5N1BEJ7"/>
<comment type="caution">
    <text evidence="2">The sequence shown here is derived from an EMBL/GenBank/DDBJ whole genome shotgun (WGS) entry which is preliminary data.</text>
</comment>
<evidence type="ECO:0000313" key="2">
    <source>
        <dbReference type="EMBL" id="KAA9237836.1"/>
    </source>
</evidence>
<dbReference type="EMBL" id="VYVN01000035">
    <property type="protein sequence ID" value="KAA9237836.1"/>
    <property type="molecule type" value="Genomic_DNA"/>
</dbReference>
<feature type="region of interest" description="Disordered" evidence="1">
    <location>
        <begin position="117"/>
        <end position="153"/>
    </location>
</feature>
<organism evidence="2 3">
    <name type="scientific">Aerococcus tenax</name>
    <dbReference type="NCBI Taxonomy" id="3078812"/>
    <lineage>
        <taxon>Bacteria</taxon>
        <taxon>Bacillati</taxon>
        <taxon>Bacillota</taxon>
        <taxon>Bacilli</taxon>
        <taxon>Lactobacillales</taxon>
        <taxon>Aerococcaceae</taxon>
        <taxon>Aerococcus</taxon>
    </lineage>
</organism>
<evidence type="ECO:0000313" key="3">
    <source>
        <dbReference type="Proteomes" id="UP000326476"/>
    </source>
</evidence>
<evidence type="ECO:0008006" key="4">
    <source>
        <dbReference type="Google" id="ProtNLM"/>
    </source>
</evidence>
<sequence length="153" mass="17852">MKTQIVDYRGVPIDVELEVSQYWNGNLALNAIESDTKELYTEITTNGMLFEEQEDSVSFISIKSDNKNYIKALDNIGFLESTDPFYSENRGFINLNYYKLSEKGAEFCNSELNRQKEVKKSLKEKLTDKREEKQLENHPSKNKKHEKNNEIGR</sequence>
<name>A0A5N1BEJ7_9LACT</name>
<evidence type="ECO:0000256" key="1">
    <source>
        <dbReference type="SAM" id="MobiDB-lite"/>
    </source>
</evidence>
<feature type="compositionally biased region" description="Basic and acidic residues" evidence="1">
    <location>
        <begin position="117"/>
        <end position="139"/>
    </location>
</feature>
<reference evidence="3" key="1">
    <citation type="submission" date="2019-09" db="EMBL/GenBank/DDBJ databases">
        <title>Draft genome sequence assemblies of isolates from the urinary tract.</title>
        <authorList>
            <person name="Mores C.R."/>
            <person name="Putonti C."/>
            <person name="Wolfe A.J."/>
        </authorList>
    </citation>
    <scope>NUCLEOTIDE SEQUENCE [LARGE SCALE GENOMIC DNA]</scope>
    <source>
        <strain evidence="3">UMB8614</strain>
    </source>
</reference>
<protein>
    <recommendedName>
        <fullName evidence="4">DUF4313 domain-containing protein</fullName>
    </recommendedName>
</protein>